<evidence type="ECO:0000259" key="1">
    <source>
        <dbReference type="PROSITE" id="PS50181"/>
    </source>
</evidence>
<name>A0A8S0RSW6_OLEEU</name>
<dbReference type="AlphaFoldDB" id="A0A8S0RSW6"/>
<dbReference type="EMBL" id="CACTIH010003694">
    <property type="protein sequence ID" value="CAA2982427.1"/>
    <property type="molecule type" value="Genomic_DNA"/>
</dbReference>
<keyword evidence="3" id="KW-1185">Reference proteome</keyword>
<gene>
    <name evidence="2" type="ORF">OLEA9_A029677</name>
</gene>
<organism evidence="2 3">
    <name type="scientific">Olea europaea subsp. europaea</name>
    <dbReference type="NCBI Taxonomy" id="158383"/>
    <lineage>
        <taxon>Eukaryota</taxon>
        <taxon>Viridiplantae</taxon>
        <taxon>Streptophyta</taxon>
        <taxon>Embryophyta</taxon>
        <taxon>Tracheophyta</taxon>
        <taxon>Spermatophyta</taxon>
        <taxon>Magnoliopsida</taxon>
        <taxon>eudicotyledons</taxon>
        <taxon>Gunneridae</taxon>
        <taxon>Pentapetalae</taxon>
        <taxon>asterids</taxon>
        <taxon>lamiids</taxon>
        <taxon>Lamiales</taxon>
        <taxon>Oleaceae</taxon>
        <taxon>Oleeae</taxon>
        <taxon>Olea</taxon>
    </lineage>
</organism>
<protein>
    <submittedName>
        <fullName evidence="2">F-box At1g61340-like</fullName>
    </submittedName>
</protein>
<dbReference type="PANTHER" id="PTHR34049:SF1">
    <property type="entry name" value="F-BOX PROTEIN SKIP27"/>
    <property type="match status" value="1"/>
</dbReference>
<dbReference type="OrthoDB" id="786450at2759"/>
<dbReference type="PANTHER" id="PTHR34049">
    <property type="entry name" value="F-BOX PROTEIN SKIP27"/>
    <property type="match status" value="1"/>
</dbReference>
<reference evidence="2 3" key="1">
    <citation type="submission" date="2019-12" db="EMBL/GenBank/DDBJ databases">
        <authorList>
            <person name="Alioto T."/>
            <person name="Alioto T."/>
            <person name="Gomez Garrido J."/>
        </authorList>
    </citation>
    <scope>NUCLEOTIDE SEQUENCE [LARGE SCALE GENOMIC DNA]</scope>
</reference>
<sequence length="178" mass="20168">MASGGLSGKRASEGLGMGLVRNTSFGRKRVSLSNTAMEFDEFIPSTPLKRQCYEDSFFCSEKSALEAFPQDVLIRILCSVEHDDLKRLFFVSKTIREATLIAKHMHFAYSTPKKTVGFRNVDASSEFDEIIAPNAPRQSRIPHSRLDEKKLDDLSVALFASDNEDSWRRRDLLTEMEI</sequence>
<dbReference type="Gramene" id="OE9A029677T1">
    <property type="protein sequence ID" value="OE9A029677C1"/>
    <property type="gene ID" value="OE9A029677"/>
</dbReference>
<comment type="caution">
    <text evidence="2">The sequence shown here is derived from an EMBL/GenBank/DDBJ whole genome shotgun (WGS) entry which is preliminary data.</text>
</comment>
<evidence type="ECO:0000313" key="2">
    <source>
        <dbReference type="EMBL" id="CAA2982427.1"/>
    </source>
</evidence>
<dbReference type="PROSITE" id="PS50181">
    <property type="entry name" value="FBOX"/>
    <property type="match status" value="1"/>
</dbReference>
<dbReference type="Proteomes" id="UP000594638">
    <property type="component" value="Unassembled WGS sequence"/>
</dbReference>
<proteinExistence type="predicted"/>
<dbReference type="InterPro" id="IPR045286">
    <property type="entry name" value="FBS1-like"/>
</dbReference>
<dbReference type="InterPro" id="IPR001810">
    <property type="entry name" value="F-box_dom"/>
</dbReference>
<feature type="domain" description="F-box" evidence="1">
    <location>
        <begin position="62"/>
        <end position="110"/>
    </location>
</feature>
<accession>A0A8S0RSW6</accession>
<evidence type="ECO:0000313" key="3">
    <source>
        <dbReference type="Proteomes" id="UP000594638"/>
    </source>
</evidence>